<gene>
    <name evidence="1" type="ORF">HYPSUDRAFT_759268</name>
</gene>
<dbReference type="Proteomes" id="UP000054270">
    <property type="component" value="Unassembled WGS sequence"/>
</dbReference>
<dbReference type="AlphaFoldDB" id="A0A0D2L2U5"/>
<name>A0A0D2L2U5_HYPSF</name>
<reference evidence="2" key="1">
    <citation type="submission" date="2014-04" db="EMBL/GenBank/DDBJ databases">
        <title>Evolutionary Origins and Diversification of the Mycorrhizal Mutualists.</title>
        <authorList>
            <consortium name="DOE Joint Genome Institute"/>
            <consortium name="Mycorrhizal Genomics Consortium"/>
            <person name="Kohler A."/>
            <person name="Kuo A."/>
            <person name="Nagy L.G."/>
            <person name="Floudas D."/>
            <person name="Copeland A."/>
            <person name="Barry K.W."/>
            <person name="Cichocki N."/>
            <person name="Veneault-Fourrey C."/>
            <person name="LaButti K."/>
            <person name="Lindquist E.A."/>
            <person name="Lipzen A."/>
            <person name="Lundell T."/>
            <person name="Morin E."/>
            <person name="Murat C."/>
            <person name="Riley R."/>
            <person name="Ohm R."/>
            <person name="Sun H."/>
            <person name="Tunlid A."/>
            <person name="Henrissat B."/>
            <person name="Grigoriev I.V."/>
            <person name="Hibbett D.S."/>
            <person name="Martin F."/>
        </authorList>
    </citation>
    <scope>NUCLEOTIDE SEQUENCE [LARGE SCALE GENOMIC DNA]</scope>
    <source>
        <strain evidence="2">FD-334 SS-4</strain>
    </source>
</reference>
<proteinExistence type="predicted"/>
<organism evidence="1 2">
    <name type="scientific">Hypholoma sublateritium (strain FD-334 SS-4)</name>
    <dbReference type="NCBI Taxonomy" id="945553"/>
    <lineage>
        <taxon>Eukaryota</taxon>
        <taxon>Fungi</taxon>
        <taxon>Dikarya</taxon>
        <taxon>Basidiomycota</taxon>
        <taxon>Agaricomycotina</taxon>
        <taxon>Agaricomycetes</taxon>
        <taxon>Agaricomycetidae</taxon>
        <taxon>Agaricales</taxon>
        <taxon>Agaricineae</taxon>
        <taxon>Strophariaceae</taxon>
        <taxon>Hypholoma</taxon>
    </lineage>
</organism>
<accession>A0A0D2L2U5</accession>
<evidence type="ECO:0000313" key="1">
    <source>
        <dbReference type="EMBL" id="KJA21067.1"/>
    </source>
</evidence>
<evidence type="ECO:0000313" key="2">
    <source>
        <dbReference type="Proteomes" id="UP000054270"/>
    </source>
</evidence>
<keyword evidence="2" id="KW-1185">Reference proteome</keyword>
<sequence>MVYFSCRIAWAWRMPYSHTDLLKALCNSSWYPDVSRILSFSSTYVLILFQLSFRVYSFTAYFNKVVSI</sequence>
<protein>
    <submittedName>
        <fullName evidence="1">Uncharacterized protein</fullName>
    </submittedName>
</protein>
<dbReference type="EMBL" id="KN817561">
    <property type="protein sequence ID" value="KJA21067.1"/>
    <property type="molecule type" value="Genomic_DNA"/>
</dbReference>